<sequence>MLGSRLIRAELPGIDPRDVEVSLHDGRLTIKAERTEKHEENRHSEFTYGSFVRTVALPAGAQVTVPLGELKETVCRIDVASGE</sequence>
<reference evidence="4 5" key="1">
    <citation type="journal article" date="2019" name="ACS Chem. Biol.">
        <title>Identification and Mobilization of a Cryptic Antibiotic Biosynthesis Gene Locus from a Human-Pathogenic Nocardia Isolate.</title>
        <authorList>
            <person name="Herisse M."/>
            <person name="Ishida K."/>
            <person name="Porter J.L."/>
            <person name="Howden B."/>
            <person name="Hertweck C."/>
            <person name="Stinear T.P."/>
            <person name="Pidot S.J."/>
        </authorList>
    </citation>
    <scope>NUCLEOTIDE SEQUENCE [LARGE SCALE GENOMIC DNA]</scope>
    <source>
        <strain evidence="4 5">AUSMDU00012715</strain>
    </source>
</reference>
<dbReference type="Pfam" id="PF00011">
    <property type="entry name" value="HSP20"/>
    <property type="match status" value="1"/>
</dbReference>
<evidence type="ECO:0000256" key="2">
    <source>
        <dbReference type="RuleBase" id="RU003616"/>
    </source>
</evidence>
<accession>A0A6G9Z0H4</accession>
<dbReference type="RefSeq" id="WP_167486276.1">
    <property type="nucleotide sequence ID" value="NZ_CP046173.1"/>
</dbReference>
<dbReference type="InterPro" id="IPR002068">
    <property type="entry name" value="A-crystallin/Hsp20_dom"/>
</dbReference>
<dbReference type="AlphaFoldDB" id="A0A6G9Z0H4"/>
<dbReference type="InterPro" id="IPR008978">
    <property type="entry name" value="HSP20-like_chaperone"/>
</dbReference>
<dbReference type="EMBL" id="CP046173">
    <property type="protein sequence ID" value="QIS18964.1"/>
    <property type="molecule type" value="Genomic_DNA"/>
</dbReference>
<evidence type="ECO:0000259" key="3">
    <source>
        <dbReference type="PROSITE" id="PS01031"/>
    </source>
</evidence>
<proteinExistence type="inferred from homology"/>
<name>A0A6G9Z0H4_9NOCA</name>
<evidence type="ECO:0000313" key="5">
    <source>
        <dbReference type="Proteomes" id="UP000500953"/>
    </source>
</evidence>
<dbReference type="SUPFAM" id="SSF49764">
    <property type="entry name" value="HSP20-like chaperones"/>
    <property type="match status" value="1"/>
</dbReference>
<feature type="domain" description="SHSP" evidence="3">
    <location>
        <begin position="1"/>
        <end position="83"/>
    </location>
</feature>
<dbReference type="Proteomes" id="UP000500953">
    <property type="component" value="Chromosome"/>
</dbReference>
<organism evidence="4 5">
    <name type="scientific">Nocardia terpenica</name>
    <dbReference type="NCBI Taxonomy" id="455432"/>
    <lineage>
        <taxon>Bacteria</taxon>
        <taxon>Bacillati</taxon>
        <taxon>Actinomycetota</taxon>
        <taxon>Actinomycetes</taxon>
        <taxon>Mycobacteriales</taxon>
        <taxon>Nocardiaceae</taxon>
        <taxon>Nocardia</taxon>
    </lineage>
</organism>
<evidence type="ECO:0000313" key="4">
    <source>
        <dbReference type="EMBL" id="QIS18964.1"/>
    </source>
</evidence>
<protein>
    <submittedName>
        <fullName evidence="4">Hsp20 family protein</fullName>
    </submittedName>
</protein>
<evidence type="ECO:0000256" key="1">
    <source>
        <dbReference type="PROSITE-ProRule" id="PRU00285"/>
    </source>
</evidence>
<dbReference type="PROSITE" id="PS01031">
    <property type="entry name" value="SHSP"/>
    <property type="match status" value="1"/>
</dbReference>
<comment type="similarity">
    <text evidence="1 2">Belongs to the small heat shock protein (HSP20) family.</text>
</comment>
<dbReference type="Gene3D" id="2.60.40.790">
    <property type="match status" value="1"/>
</dbReference>
<dbReference type="CDD" id="cd06464">
    <property type="entry name" value="ACD_sHsps-like"/>
    <property type="match status" value="1"/>
</dbReference>
<gene>
    <name evidence="4" type="ORF">F6W96_12295</name>
</gene>